<reference evidence="7" key="1">
    <citation type="submission" date="2022-07" db="EMBL/GenBank/DDBJ databases">
        <title>Draft genome sequence of Zalerion maritima ATCC 34329, a (micro)plastics degrading marine fungus.</title>
        <authorList>
            <person name="Paco A."/>
            <person name="Goncalves M.F.M."/>
            <person name="Rocha-Santos T.A.P."/>
            <person name="Alves A."/>
        </authorList>
    </citation>
    <scope>NUCLEOTIDE SEQUENCE</scope>
    <source>
        <strain evidence="7">ATCC 34329</strain>
    </source>
</reference>
<protein>
    <recommendedName>
        <fullName evidence="6">AA1-like domain-containing protein</fullName>
    </recommendedName>
</protein>
<keyword evidence="2" id="KW-0964">Secreted</keyword>
<keyword evidence="4" id="KW-1015">Disulfide bond</keyword>
<sequence>MQLLTLLLFPFTILATPRGRPGGHHGGGKDPCTSVSLHHPTLQIEDFKYRASYLFTNPAHQNSHGYVTFNLLNDMVDTNVSCSASSSWLQNFFYGQIWYTCDDDASAFRYNYPTGELELNTTWTCDGGRSDATFNGTFLHDMAPTCTEENWQNPNWASGEFYSDDEIVCLTPLTIIIPNVVSDY</sequence>
<feature type="domain" description="AA1-like" evidence="6">
    <location>
        <begin position="44"/>
        <end position="169"/>
    </location>
</feature>
<comment type="subcellular location">
    <subcellularLocation>
        <location evidence="1">Secreted</location>
    </subcellularLocation>
</comment>
<proteinExistence type="predicted"/>
<evidence type="ECO:0000313" key="7">
    <source>
        <dbReference type="EMBL" id="KAJ2905714.1"/>
    </source>
</evidence>
<feature type="signal peptide" evidence="5">
    <location>
        <begin position="1"/>
        <end position="15"/>
    </location>
</feature>
<comment type="caution">
    <text evidence="7">The sequence shown here is derived from an EMBL/GenBank/DDBJ whole genome shotgun (WGS) entry which is preliminary data.</text>
</comment>
<dbReference type="Proteomes" id="UP001201980">
    <property type="component" value="Unassembled WGS sequence"/>
</dbReference>
<dbReference type="EMBL" id="JAKWBI020000026">
    <property type="protein sequence ID" value="KAJ2905714.1"/>
    <property type="molecule type" value="Genomic_DNA"/>
</dbReference>
<dbReference type="InterPro" id="IPR032382">
    <property type="entry name" value="AltA1"/>
</dbReference>
<name>A0AAD5WXD2_9PEZI</name>
<evidence type="ECO:0000256" key="1">
    <source>
        <dbReference type="ARBA" id="ARBA00004613"/>
    </source>
</evidence>
<keyword evidence="3 5" id="KW-0732">Signal</keyword>
<dbReference type="AlphaFoldDB" id="A0AAD5WXD2"/>
<evidence type="ECO:0000259" key="6">
    <source>
        <dbReference type="Pfam" id="PF16541"/>
    </source>
</evidence>
<evidence type="ECO:0000256" key="5">
    <source>
        <dbReference type="SAM" id="SignalP"/>
    </source>
</evidence>
<evidence type="ECO:0000256" key="2">
    <source>
        <dbReference type="ARBA" id="ARBA00022525"/>
    </source>
</evidence>
<evidence type="ECO:0000256" key="3">
    <source>
        <dbReference type="ARBA" id="ARBA00022729"/>
    </source>
</evidence>
<organism evidence="7 8">
    <name type="scientific">Zalerion maritima</name>
    <dbReference type="NCBI Taxonomy" id="339359"/>
    <lineage>
        <taxon>Eukaryota</taxon>
        <taxon>Fungi</taxon>
        <taxon>Dikarya</taxon>
        <taxon>Ascomycota</taxon>
        <taxon>Pezizomycotina</taxon>
        <taxon>Sordariomycetes</taxon>
        <taxon>Lulworthiomycetidae</taxon>
        <taxon>Lulworthiales</taxon>
        <taxon>Lulworthiaceae</taxon>
        <taxon>Zalerion</taxon>
    </lineage>
</organism>
<gene>
    <name evidence="7" type="ORF">MKZ38_004581</name>
</gene>
<dbReference type="GO" id="GO:0005576">
    <property type="term" value="C:extracellular region"/>
    <property type="evidence" value="ECO:0007669"/>
    <property type="project" value="UniProtKB-SubCell"/>
</dbReference>
<dbReference type="Pfam" id="PF16541">
    <property type="entry name" value="AltA1"/>
    <property type="match status" value="1"/>
</dbReference>
<keyword evidence="8" id="KW-1185">Reference proteome</keyword>
<feature type="chain" id="PRO_5042190407" description="AA1-like domain-containing protein" evidence="5">
    <location>
        <begin position="16"/>
        <end position="184"/>
    </location>
</feature>
<evidence type="ECO:0000313" key="8">
    <source>
        <dbReference type="Proteomes" id="UP001201980"/>
    </source>
</evidence>
<accession>A0AAD5WXD2</accession>
<evidence type="ECO:0000256" key="4">
    <source>
        <dbReference type="ARBA" id="ARBA00023157"/>
    </source>
</evidence>